<dbReference type="RefSeq" id="WP_200598020.1">
    <property type="nucleotide sequence ID" value="NZ_JAEPBG010000024.1"/>
</dbReference>
<comment type="caution">
    <text evidence="1">The sequence shown here is derived from an EMBL/GenBank/DDBJ whole genome shotgun (WGS) entry which is preliminary data.</text>
</comment>
<accession>A0A934T0U5</accession>
<protein>
    <recommendedName>
        <fullName evidence="3">Uracil-DNA glycosylase-like domain-containing protein</fullName>
    </recommendedName>
</protein>
<reference evidence="1" key="1">
    <citation type="submission" date="2021-01" db="EMBL/GenBank/DDBJ databases">
        <title>Genome sequence of strain Noviherbaspirillum sp. DKR-6.</title>
        <authorList>
            <person name="Chaudhary D.K."/>
        </authorList>
    </citation>
    <scope>NUCLEOTIDE SEQUENCE</scope>
    <source>
        <strain evidence="1">DKR-6</strain>
    </source>
</reference>
<sequence length="229" mass="24975">MNNLEQAVRELTAEINGQFPRPWMTTMTDPAAADVFIVGLNPAKAYPSSAVSHQRHIDALFNRNGESCRGLYAEVTQESRTRGNIDLLAAKLSAAGVCSVLETNVICYSTADSKALRLPEHAGGKERGRAIFSMLTTVIRPKAMVIHGAGVRKEFGKVFNVNPDLLPLPTHAAEFFHYDLATGTRVFLIPSLALPAYRTQPPGNFFCNWADDYLSKLAALIAAHCSSKN</sequence>
<gene>
    <name evidence="1" type="ORF">JJB74_28890</name>
</gene>
<evidence type="ECO:0000313" key="1">
    <source>
        <dbReference type="EMBL" id="MBK4738651.1"/>
    </source>
</evidence>
<dbReference type="Proteomes" id="UP000622890">
    <property type="component" value="Unassembled WGS sequence"/>
</dbReference>
<evidence type="ECO:0008006" key="3">
    <source>
        <dbReference type="Google" id="ProtNLM"/>
    </source>
</evidence>
<evidence type="ECO:0000313" key="2">
    <source>
        <dbReference type="Proteomes" id="UP000622890"/>
    </source>
</evidence>
<dbReference type="AlphaFoldDB" id="A0A934T0U5"/>
<keyword evidence="2" id="KW-1185">Reference proteome</keyword>
<proteinExistence type="predicted"/>
<organism evidence="1 2">
    <name type="scientific">Noviherbaspirillum pedocola</name>
    <dbReference type="NCBI Taxonomy" id="2801341"/>
    <lineage>
        <taxon>Bacteria</taxon>
        <taxon>Pseudomonadati</taxon>
        <taxon>Pseudomonadota</taxon>
        <taxon>Betaproteobacteria</taxon>
        <taxon>Burkholderiales</taxon>
        <taxon>Oxalobacteraceae</taxon>
        <taxon>Noviherbaspirillum</taxon>
    </lineage>
</organism>
<dbReference type="EMBL" id="JAEPBG010000024">
    <property type="protein sequence ID" value="MBK4738651.1"/>
    <property type="molecule type" value="Genomic_DNA"/>
</dbReference>
<name>A0A934T0U5_9BURK</name>